<dbReference type="STRING" id="596327.PORUE0001_1114"/>
<gene>
    <name evidence="1" type="ORF">PORUE0001_1114</name>
</gene>
<comment type="caution">
    <text evidence="1">The sequence shown here is derived from an EMBL/GenBank/DDBJ whole genome shotgun (WGS) entry which is preliminary data.</text>
</comment>
<reference evidence="1 2" key="1">
    <citation type="submission" date="2009-04" db="EMBL/GenBank/DDBJ databases">
        <authorList>
            <person name="Sebastian Y."/>
            <person name="Madupu R."/>
            <person name="Durkin A.S."/>
            <person name="Torralba M."/>
            <person name="Methe B."/>
            <person name="Sutton G.G."/>
            <person name="Strausberg R.L."/>
            <person name="Nelson K.E."/>
        </authorList>
    </citation>
    <scope>NUCLEOTIDE SEQUENCE [LARGE SCALE GENOMIC DNA]</scope>
    <source>
        <strain evidence="1 2">60-3</strain>
    </source>
</reference>
<dbReference type="AlphaFoldDB" id="C2MAN6"/>
<dbReference type="Proteomes" id="UP000003303">
    <property type="component" value="Unassembled WGS sequence"/>
</dbReference>
<keyword evidence="2" id="KW-1185">Reference proteome</keyword>
<dbReference type="Gene3D" id="3.30.530.20">
    <property type="match status" value="1"/>
</dbReference>
<protein>
    <recommendedName>
        <fullName evidence="3">Polyketide cyclase/dehydrase</fullName>
    </recommendedName>
</protein>
<dbReference type="OrthoDB" id="1013658at2"/>
<organism evidence="1 2">
    <name type="scientific">Porphyromonas uenonis 60-3</name>
    <dbReference type="NCBI Taxonomy" id="596327"/>
    <lineage>
        <taxon>Bacteria</taxon>
        <taxon>Pseudomonadati</taxon>
        <taxon>Bacteroidota</taxon>
        <taxon>Bacteroidia</taxon>
        <taxon>Bacteroidales</taxon>
        <taxon>Porphyromonadaceae</taxon>
        <taxon>Porphyromonas</taxon>
    </lineage>
</organism>
<dbReference type="SUPFAM" id="SSF55961">
    <property type="entry name" value="Bet v1-like"/>
    <property type="match status" value="1"/>
</dbReference>
<evidence type="ECO:0000313" key="1">
    <source>
        <dbReference type="EMBL" id="EEK17212.1"/>
    </source>
</evidence>
<evidence type="ECO:0008006" key="3">
    <source>
        <dbReference type="Google" id="ProtNLM"/>
    </source>
</evidence>
<dbReference type="InterPro" id="IPR023393">
    <property type="entry name" value="START-like_dom_sf"/>
</dbReference>
<proteinExistence type="predicted"/>
<name>C2MAN6_9PORP</name>
<dbReference type="RefSeq" id="WP_007364968.1">
    <property type="nucleotide sequence ID" value="NZ_ACLR01000111.1"/>
</dbReference>
<dbReference type="EMBL" id="ACLR01000111">
    <property type="protein sequence ID" value="EEK17212.1"/>
    <property type="molecule type" value="Genomic_DNA"/>
</dbReference>
<sequence>MTIQSQPVASTYSCEAIYRKISDLTNLEELHQLLEEKQVKVSSLTSDRCEVQAQVMKFSADLALVVSERIPTEEVRYQIEHDMLPAKVSIRLTPQESEGSTLVVSMEAKLNPFIAGMVQPRLEEAVQYIANMLGQIRYDA</sequence>
<accession>C2MAN6</accession>
<evidence type="ECO:0000313" key="2">
    <source>
        <dbReference type="Proteomes" id="UP000003303"/>
    </source>
</evidence>